<dbReference type="OrthoDB" id="5426191at2759"/>
<keyword evidence="3" id="KW-1185">Reference proteome</keyword>
<dbReference type="GeneID" id="27902491"/>
<feature type="compositionally biased region" description="Polar residues" evidence="1">
    <location>
        <begin position="307"/>
        <end position="318"/>
    </location>
</feature>
<evidence type="ECO:0000256" key="1">
    <source>
        <dbReference type="SAM" id="MobiDB-lite"/>
    </source>
</evidence>
<dbReference type="HOGENOM" id="CLU_015711_1_0_1"/>
<gene>
    <name evidence="2" type="ORF">SEPMUDRAFT_149119</name>
</gene>
<feature type="compositionally biased region" description="Low complexity" evidence="1">
    <location>
        <begin position="156"/>
        <end position="179"/>
    </location>
</feature>
<evidence type="ECO:0000313" key="2">
    <source>
        <dbReference type="EMBL" id="EMF12449.1"/>
    </source>
</evidence>
<dbReference type="Proteomes" id="UP000016931">
    <property type="component" value="Unassembled WGS sequence"/>
</dbReference>
<feature type="region of interest" description="Disordered" evidence="1">
    <location>
        <begin position="85"/>
        <end position="192"/>
    </location>
</feature>
<dbReference type="STRING" id="692275.M3D3I0"/>
<sequence>MTYDMEATIVEATSLSAITDIAANPPRHAGIPPETPRLPLILYIARVPGSRDVFLTPMKPREKVVTAEDVASSLYYIHVNATEDYEVPPSRPSSVDADASRLLPVPEERLRRKPVLPRRPIAPPSPPYPLDDGPSQVHWRTPSPPRHGRLARKPVGSSNGSNGHGNLSSPGLPVLRSRPLPSPPADQEPHEPSLHAYNKHLLRRAESSDENNPYTMPVSEPTPLPIDSADLPQPGSLTLIRRDPASSDQWNVALIHDPPLEEISSAVLRNPTAAQRTKRSGAPLFLDISNPAYAQYLPDERPESRVSQDTTSSGNSNAPDGVFRRRLYMPGSKYSAHEYSQHGKSGSVSSFDEGSSSRWTASRSSLNVSSQSSYADRRSKGYTFTSPWNARCEFSTGVSGRSLKCRHHLPSIYGATTGVEVSELRFNLPTASSKVANTPLSDRRSSYLPGFHRRLDSSSDNGSVDFVFDEDGKLDLTLGQEKAGGGFGGKQAKLGKLIIQPEGLAMLDLLVAANVGLWWRAWGR</sequence>
<name>M3D3I0_SPHMS</name>
<organism evidence="2 3">
    <name type="scientific">Sphaerulina musiva (strain SO2202)</name>
    <name type="common">Poplar stem canker fungus</name>
    <name type="synonym">Septoria musiva</name>
    <dbReference type="NCBI Taxonomy" id="692275"/>
    <lineage>
        <taxon>Eukaryota</taxon>
        <taxon>Fungi</taxon>
        <taxon>Dikarya</taxon>
        <taxon>Ascomycota</taxon>
        <taxon>Pezizomycotina</taxon>
        <taxon>Dothideomycetes</taxon>
        <taxon>Dothideomycetidae</taxon>
        <taxon>Mycosphaerellales</taxon>
        <taxon>Mycosphaerellaceae</taxon>
        <taxon>Sphaerulina</taxon>
    </lineage>
</organism>
<feature type="region of interest" description="Disordered" evidence="1">
    <location>
        <begin position="206"/>
        <end position="241"/>
    </location>
</feature>
<dbReference type="AlphaFoldDB" id="M3D3I0"/>
<feature type="compositionally biased region" description="Pro residues" evidence="1">
    <location>
        <begin position="120"/>
        <end position="129"/>
    </location>
</feature>
<protein>
    <submittedName>
        <fullName evidence="2">Uncharacterized protein</fullName>
    </submittedName>
</protein>
<dbReference type="RefSeq" id="XP_016760570.1">
    <property type="nucleotide sequence ID" value="XM_016905354.1"/>
</dbReference>
<proteinExistence type="predicted"/>
<dbReference type="OMA" id="TQWNVAT"/>
<dbReference type="eggNOG" id="ENOG502SNH8">
    <property type="taxonomic scope" value="Eukaryota"/>
</dbReference>
<evidence type="ECO:0000313" key="3">
    <source>
        <dbReference type="Proteomes" id="UP000016931"/>
    </source>
</evidence>
<reference evidence="2 3" key="1">
    <citation type="journal article" date="2012" name="PLoS Pathog.">
        <title>Diverse lifestyles and strategies of plant pathogenesis encoded in the genomes of eighteen Dothideomycetes fungi.</title>
        <authorList>
            <person name="Ohm R.A."/>
            <person name="Feau N."/>
            <person name="Henrissat B."/>
            <person name="Schoch C.L."/>
            <person name="Horwitz B.A."/>
            <person name="Barry K.W."/>
            <person name="Condon B.J."/>
            <person name="Copeland A.C."/>
            <person name="Dhillon B."/>
            <person name="Glaser F."/>
            <person name="Hesse C.N."/>
            <person name="Kosti I."/>
            <person name="LaButti K."/>
            <person name="Lindquist E.A."/>
            <person name="Lucas S."/>
            <person name="Salamov A.A."/>
            <person name="Bradshaw R.E."/>
            <person name="Ciuffetti L."/>
            <person name="Hamelin R.C."/>
            <person name="Kema G.H.J."/>
            <person name="Lawrence C."/>
            <person name="Scott J.A."/>
            <person name="Spatafora J.W."/>
            <person name="Turgeon B.G."/>
            <person name="de Wit P.J.G.M."/>
            <person name="Zhong S."/>
            <person name="Goodwin S.B."/>
            <person name="Grigoriev I.V."/>
        </authorList>
    </citation>
    <scope>NUCLEOTIDE SEQUENCE [LARGE SCALE GENOMIC DNA]</scope>
    <source>
        <strain evidence="2 3">SO2202</strain>
    </source>
</reference>
<feature type="region of interest" description="Disordered" evidence="1">
    <location>
        <begin position="300"/>
        <end position="323"/>
    </location>
</feature>
<accession>M3D3I0</accession>
<dbReference type="EMBL" id="KB456264">
    <property type="protein sequence ID" value="EMF12449.1"/>
    <property type="molecule type" value="Genomic_DNA"/>
</dbReference>